<keyword evidence="2" id="KW-1185">Reference proteome</keyword>
<accession>A0A495J8Q4</accession>
<proteinExistence type="predicted"/>
<comment type="caution">
    <text evidence="1">The sequence shown here is derived from an EMBL/GenBank/DDBJ whole genome shotgun (WGS) entry which is preliminary data.</text>
</comment>
<gene>
    <name evidence="1" type="ORF">BDD43_5531</name>
</gene>
<evidence type="ECO:0000313" key="2">
    <source>
        <dbReference type="Proteomes" id="UP000268007"/>
    </source>
</evidence>
<reference evidence="1 2" key="1">
    <citation type="submission" date="2018-10" db="EMBL/GenBank/DDBJ databases">
        <title>Genomic Encyclopedia of Archaeal and Bacterial Type Strains, Phase II (KMG-II): from individual species to whole genera.</title>
        <authorList>
            <person name="Goeker M."/>
        </authorList>
    </citation>
    <scope>NUCLEOTIDE SEQUENCE [LARGE SCALE GENOMIC DNA]</scope>
    <source>
        <strain evidence="1 2">DSM 18602</strain>
    </source>
</reference>
<dbReference type="OrthoDB" id="1447840at2"/>
<organism evidence="1 2">
    <name type="scientific">Mucilaginibacter gracilis</name>
    <dbReference type="NCBI Taxonomy" id="423350"/>
    <lineage>
        <taxon>Bacteria</taxon>
        <taxon>Pseudomonadati</taxon>
        <taxon>Bacteroidota</taxon>
        <taxon>Sphingobacteriia</taxon>
        <taxon>Sphingobacteriales</taxon>
        <taxon>Sphingobacteriaceae</taxon>
        <taxon>Mucilaginibacter</taxon>
    </lineage>
</organism>
<dbReference type="AlphaFoldDB" id="A0A495J8Q4"/>
<dbReference type="RefSeq" id="WP_121201330.1">
    <property type="nucleotide sequence ID" value="NZ_RBKU01000001.1"/>
</dbReference>
<name>A0A495J8Q4_9SPHI</name>
<dbReference type="EMBL" id="RBKU01000001">
    <property type="protein sequence ID" value="RKR85267.1"/>
    <property type="molecule type" value="Genomic_DNA"/>
</dbReference>
<sequence>MAIIKSVLSEKFKIPHLVYLSGFRLKNRDLEIDLVVSPNKDGSVQTNCESTLLFTSICNLSFKFAGDELTQISGFDILDLSNDGLENINYKILDYKDGKINFYCKDVKSIPNI</sequence>
<protein>
    <recommendedName>
        <fullName evidence="3">Immunity protein 50 of polymorphic toxin system</fullName>
    </recommendedName>
</protein>
<evidence type="ECO:0000313" key="1">
    <source>
        <dbReference type="EMBL" id="RKR85267.1"/>
    </source>
</evidence>
<dbReference type="Proteomes" id="UP000268007">
    <property type="component" value="Unassembled WGS sequence"/>
</dbReference>
<evidence type="ECO:0008006" key="3">
    <source>
        <dbReference type="Google" id="ProtNLM"/>
    </source>
</evidence>